<evidence type="ECO:0000313" key="7">
    <source>
        <dbReference type="Proteomes" id="UP000580718"/>
    </source>
</evidence>
<evidence type="ECO:0000313" key="4">
    <source>
        <dbReference type="EMBL" id="MBB3675121.1"/>
    </source>
</evidence>
<sequence length="379" mass="38317">MPARSRTLARVALLTVAATLAGCAGAVDDGGAAPDVPVVRLADATVLADPKNYVGASTAVLGAADGAEVAPAEPELPVTVTDVQGTEVTVTDVSRVLALDLYGSLSQITHDLGLGDRLVGRDTSSSFPGSEDLPLVTPSAHQINAEAVLELAPTLLVTDTTLGPWDAVLQVREAGVPVVVVDAHRDLAGVGTLTEQVAAALGVPERGAELAAATTAEVSAKVAEIAAVAPQDPARRVRMVFLYVRGQAGVYYMFGQGSGADSLISAVGGVDVAAEIGWTGMKPLTDEGLVAAQPDLVLVMTEGLASVGGVDGLLEQVPALAQTPAGQHRRVVDMADTQVLSFGPRTADVLDALAVAVYAPGSQPAPEAGTAGTPVELPR</sequence>
<keyword evidence="6" id="KW-1185">Reference proteome</keyword>
<comment type="caution">
    <text evidence="5">The sequence shown here is derived from an EMBL/GenBank/DDBJ whole genome shotgun (WGS) entry which is preliminary data.</text>
</comment>
<dbReference type="PANTHER" id="PTHR30535">
    <property type="entry name" value="VITAMIN B12-BINDING PROTEIN"/>
    <property type="match status" value="1"/>
</dbReference>
<dbReference type="EMBL" id="QKNV01000345">
    <property type="protein sequence ID" value="PZA19401.1"/>
    <property type="molecule type" value="Genomic_DNA"/>
</dbReference>
<reference evidence="4 7" key="2">
    <citation type="submission" date="2020-08" db="EMBL/GenBank/DDBJ databases">
        <title>Sequencing the genomes of 1000 actinobacteria strains.</title>
        <authorList>
            <person name="Klenk H.-P."/>
        </authorList>
    </citation>
    <scope>NUCLEOTIDE SEQUENCE [LARGE SCALE GENOMIC DNA]</scope>
    <source>
        <strain evidence="4 7">DSM 16678</strain>
    </source>
</reference>
<dbReference type="Proteomes" id="UP000247602">
    <property type="component" value="Unassembled WGS sequence"/>
</dbReference>
<dbReference type="Gene3D" id="3.40.50.1980">
    <property type="entry name" value="Nitrogenase molybdenum iron protein domain"/>
    <property type="match status" value="2"/>
</dbReference>
<evidence type="ECO:0000313" key="6">
    <source>
        <dbReference type="Proteomes" id="UP000247602"/>
    </source>
</evidence>
<protein>
    <submittedName>
        <fullName evidence="5">Hemin receptor</fullName>
    </submittedName>
    <submittedName>
        <fullName evidence="4">Iron complex transport system substrate-binding protein</fullName>
    </submittedName>
</protein>
<evidence type="ECO:0000256" key="2">
    <source>
        <dbReference type="SAM" id="SignalP"/>
    </source>
</evidence>
<dbReference type="InterPro" id="IPR002491">
    <property type="entry name" value="ABC_transptr_periplasmic_BD"/>
</dbReference>
<accession>A0A323V4E8</accession>
<dbReference type="Pfam" id="PF01497">
    <property type="entry name" value="Peripla_BP_2"/>
    <property type="match status" value="1"/>
</dbReference>
<dbReference type="PANTHER" id="PTHR30535:SF4">
    <property type="entry name" value="HEMIN-BINDING PERIPLASMIC PROTEIN HMUT"/>
    <property type="match status" value="1"/>
</dbReference>
<name>A0A323V4E8_9ACTN</name>
<keyword evidence="2" id="KW-0732">Signal</keyword>
<feature type="chain" id="PRO_5033342014" evidence="2">
    <location>
        <begin position="27"/>
        <end position="379"/>
    </location>
</feature>
<feature type="domain" description="Fe/B12 periplasmic-binding" evidence="3">
    <location>
        <begin position="97"/>
        <end position="361"/>
    </location>
</feature>
<proteinExistence type="inferred from homology"/>
<evidence type="ECO:0000259" key="3">
    <source>
        <dbReference type="PROSITE" id="PS50983"/>
    </source>
</evidence>
<organism evidence="5 6">
    <name type="scientific">Modestobacter versicolor</name>
    <dbReference type="NCBI Taxonomy" id="429133"/>
    <lineage>
        <taxon>Bacteria</taxon>
        <taxon>Bacillati</taxon>
        <taxon>Actinomycetota</taxon>
        <taxon>Actinomycetes</taxon>
        <taxon>Geodermatophilales</taxon>
        <taxon>Geodermatophilaceae</taxon>
        <taxon>Modestobacter</taxon>
    </lineage>
</organism>
<dbReference type="InterPro" id="IPR050902">
    <property type="entry name" value="ABC_Transporter_SBP"/>
</dbReference>
<dbReference type="OrthoDB" id="9797736at2"/>
<dbReference type="RefSeq" id="WP_110554133.1">
    <property type="nucleotide sequence ID" value="NZ_JACIBU010000001.1"/>
</dbReference>
<dbReference type="Proteomes" id="UP000580718">
    <property type="component" value="Unassembled WGS sequence"/>
</dbReference>
<gene>
    <name evidence="5" type="ORF">DMO24_20905</name>
    <name evidence="4" type="ORF">FHX36_000856</name>
</gene>
<dbReference type="EMBL" id="JACIBU010000001">
    <property type="protein sequence ID" value="MBB3675121.1"/>
    <property type="molecule type" value="Genomic_DNA"/>
</dbReference>
<dbReference type="PROSITE" id="PS50983">
    <property type="entry name" value="FE_B12_PBP"/>
    <property type="match status" value="1"/>
</dbReference>
<evidence type="ECO:0000313" key="5">
    <source>
        <dbReference type="EMBL" id="PZA19401.1"/>
    </source>
</evidence>
<reference evidence="5 6" key="1">
    <citation type="submission" date="2018-06" db="EMBL/GenBank/DDBJ databases">
        <title>Draft genome sequence of Modestobacter versicolor CP153-2.</title>
        <authorList>
            <person name="Gundlapally S.R."/>
        </authorList>
    </citation>
    <scope>NUCLEOTIDE SEQUENCE [LARGE SCALE GENOMIC DNA]</scope>
    <source>
        <strain evidence="5 6">CP153-2</strain>
    </source>
</reference>
<dbReference type="SUPFAM" id="SSF53807">
    <property type="entry name" value="Helical backbone' metal receptor"/>
    <property type="match status" value="1"/>
</dbReference>
<comment type="similarity">
    <text evidence="1">Belongs to the bacterial solute-binding protein 8 family.</text>
</comment>
<feature type="signal peptide" evidence="2">
    <location>
        <begin position="1"/>
        <end position="26"/>
    </location>
</feature>
<evidence type="ECO:0000256" key="1">
    <source>
        <dbReference type="ARBA" id="ARBA00008814"/>
    </source>
</evidence>
<keyword evidence="5" id="KW-0675">Receptor</keyword>
<dbReference type="PROSITE" id="PS51257">
    <property type="entry name" value="PROKAR_LIPOPROTEIN"/>
    <property type="match status" value="1"/>
</dbReference>
<dbReference type="AlphaFoldDB" id="A0A323V4E8"/>